<feature type="domain" description="ATP-grasp" evidence="2">
    <location>
        <begin position="215"/>
        <end position="290"/>
    </location>
</feature>
<evidence type="ECO:0000313" key="3">
    <source>
        <dbReference type="EMBL" id="AWI55664.1"/>
    </source>
</evidence>
<dbReference type="Proteomes" id="UP000244892">
    <property type="component" value="Plasmid pTB101"/>
</dbReference>
<keyword evidence="3" id="KW-0614">Plasmid</keyword>
<proteinExistence type="predicted"/>
<geneLocation type="plasmid" evidence="4">
    <name>ptb101</name>
</geneLocation>
<dbReference type="RefSeq" id="WP_109038773.1">
    <property type="nucleotide sequence ID" value="NZ_CP029211.1"/>
</dbReference>
<dbReference type="OrthoDB" id="5572734at2"/>
<dbReference type="GO" id="GO:0046872">
    <property type="term" value="F:metal ion binding"/>
    <property type="evidence" value="ECO:0007669"/>
    <property type="project" value="InterPro"/>
</dbReference>
<sequence>MATLIVAGLSARIMAEAASQDGWDVVALDAFGDTDTRRCAAAWHAIGQPDGMGVSPERTRRALAQFAADAEVIGWVAGSGFEGLSRWLADTPLPLIGTPPAALQRLRDPLCWFTALQDLALPCPDSRMQPPAQPRGWLCKSLHACGGSHVRPASEQDTPAPGRYWQRWHPGQAMSTLFVAHAAGTVCLGHNLQDSRPGQLGEAPCPWLYQGAIGPVSLPTSVDHALRHAIQALTHHFGLRGLCSLDFLLDGESIRLLEVNARPTATWPLYAEAGPLMSAHVAASLAQPLPALQTPPTPSGLTTLFTSRPLQITTAVHDALLQRPWVHDIPEPGTRLTAHMPLCTLSAQGSHPAEVRARLSARRDTLQRHLATLPSTGPFHVSPAPHA</sequence>
<dbReference type="EMBL" id="CP029211">
    <property type="protein sequence ID" value="AWI55664.1"/>
    <property type="molecule type" value="Genomic_DNA"/>
</dbReference>
<evidence type="ECO:0000259" key="2">
    <source>
        <dbReference type="PROSITE" id="PS50975"/>
    </source>
</evidence>
<keyword evidence="1" id="KW-0067">ATP-binding</keyword>
<dbReference type="KEGG" id="aon:DEH84_19000"/>
<evidence type="ECO:0000313" key="4">
    <source>
        <dbReference type="Proteomes" id="UP000244892"/>
    </source>
</evidence>
<dbReference type="Pfam" id="PF02655">
    <property type="entry name" value="ATP-grasp_3"/>
    <property type="match status" value="1"/>
</dbReference>
<organism evidence="3 4">
    <name type="scientific">Aquabacterium olei</name>
    <dbReference type="NCBI Taxonomy" id="1296669"/>
    <lineage>
        <taxon>Bacteria</taxon>
        <taxon>Pseudomonadati</taxon>
        <taxon>Pseudomonadota</taxon>
        <taxon>Betaproteobacteria</taxon>
        <taxon>Burkholderiales</taxon>
        <taxon>Aquabacterium</taxon>
    </lineage>
</organism>
<keyword evidence="1" id="KW-0547">Nucleotide-binding</keyword>
<dbReference type="SUPFAM" id="SSF56059">
    <property type="entry name" value="Glutathione synthetase ATP-binding domain-like"/>
    <property type="match status" value="1"/>
</dbReference>
<protein>
    <recommendedName>
        <fullName evidence="2">ATP-grasp domain-containing protein</fullName>
    </recommendedName>
</protein>
<reference evidence="3 4" key="1">
    <citation type="submission" date="2018-05" db="EMBL/GenBank/DDBJ databases">
        <title>complete genome sequence of Aquabacterium olei NBRC 110486.</title>
        <authorList>
            <person name="Tang B."/>
            <person name="Chang J."/>
            <person name="Zhang L."/>
            <person name="Yang H."/>
        </authorList>
    </citation>
    <scope>NUCLEOTIDE SEQUENCE [LARGE SCALE GENOMIC DNA]</scope>
    <source>
        <strain evidence="3 4">NBRC 110486</strain>
        <plasmid evidence="4">ptb101</plasmid>
    </source>
</reference>
<dbReference type="PROSITE" id="PS50975">
    <property type="entry name" value="ATP_GRASP"/>
    <property type="match status" value="1"/>
</dbReference>
<dbReference type="GO" id="GO:0005524">
    <property type="term" value="F:ATP binding"/>
    <property type="evidence" value="ECO:0007669"/>
    <property type="project" value="UniProtKB-UniRule"/>
</dbReference>
<evidence type="ECO:0000256" key="1">
    <source>
        <dbReference type="PROSITE-ProRule" id="PRU00409"/>
    </source>
</evidence>
<gene>
    <name evidence="3" type="ORF">DEH84_19000</name>
</gene>
<dbReference type="InterPro" id="IPR011761">
    <property type="entry name" value="ATP-grasp"/>
</dbReference>
<keyword evidence="4" id="KW-1185">Reference proteome</keyword>
<dbReference type="Gene3D" id="3.30.470.20">
    <property type="entry name" value="ATP-grasp fold, B domain"/>
    <property type="match status" value="1"/>
</dbReference>
<accession>A0A2U8FZ29</accession>
<name>A0A2U8FZ29_9BURK</name>
<dbReference type="InterPro" id="IPR003806">
    <property type="entry name" value="ATP-grasp_PylC-type"/>
</dbReference>
<dbReference type="AlphaFoldDB" id="A0A2U8FZ29"/>